<dbReference type="AlphaFoldDB" id="L7M9Z8"/>
<evidence type="ECO:0000313" key="2">
    <source>
        <dbReference type="EMBL" id="JAA60880.1"/>
    </source>
</evidence>
<evidence type="ECO:0000256" key="1">
    <source>
        <dbReference type="SAM" id="SignalP"/>
    </source>
</evidence>
<dbReference type="EMBL" id="GACK01004154">
    <property type="protein sequence ID" value="JAA60880.1"/>
    <property type="molecule type" value="mRNA"/>
</dbReference>
<reference evidence="2" key="1">
    <citation type="submission" date="2012-11" db="EMBL/GenBank/DDBJ databases">
        <authorList>
            <person name="Lucero-Rivera Y.E."/>
            <person name="Tovar-Ramirez D."/>
        </authorList>
    </citation>
    <scope>NUCLEOTIDE SEQUENCE</scope>
    <source>
        <tissue evidence="2">Salivary gland</tissue>
    </source>
</reference>
<proteinExistence type="evidence at transcript level"/>
<keyword evidence="1" id="KW-0732">Signal</keyword>
<feature type="chain" id="PRO_5003981967" evidence="1">
    <location>
        <begin position="23"/>
        <end position="92"/>
    </location>
</feature>
<organism evidence="2">
    <name type="scientific">Rhipicephalus pulchellus</name>
    <name type="common">Yellow backed tick</name>
    <name type="synonym">Dermacentor pulchellus</name>
    <dbReference type="NCBI Taxonomy" id="72859"/>
    <lineage>
        <taxon>Eukaryota</taxon>
        <taxon>Metazoa</taxon>
        <taxon>Ecdysozoa</taxon>
        <taxon>Arthropoda</taxon>
        <taxon>Chelicerata</taxon>
        <taxon>Arachnida</taxon>
        <taxon>Acari</taxon>
        <taxon>Parasitiformes</taxon>
        <taxon>Ixodida</taxon>
        <taxon>Ixodoidea</taxon>
        <taxon>Ixodidae</taxon>
        <taxon>Rhipicephalinae</taxon>
        <taxon>Rhipicephalus</taxon>
        <taxon>Rhipicephalus</taxon>
    </lineage>
</organism>
<sequence length="92" mass="10011">MSLTYLLLWGCIISALLRPSEECSGCCGSCTKPNSPACNKPAKGNKKLYFPEGGECKETSPEGCKGKFYMKKEDCKSCCRTTLNNQQGRNSG</sequence>
<feature type="signal peptide" evidence="1">
    <location>
        <begin position="1"/>
        <end position="22"/>
    </location>
</feature>
<reference evidence="2" key="2">
    <citation type="journal article" date="2015" name="J. Proteomics">
        <title>Sexual differences in the sialomes of the zebra tick, Rhipicephalus pulchellus.</title>
        <authorList>
            <person name="Tan A.W."/>
            <person name="Francischetti I.M."/>
            <person name="Slovak M."/>
            <person name="Kini R.M."/>
            <person name="Ribeiro J.M."/>
        </authorList>
    </citation>
    <scope>NUCLEOTIDE SEQUENCE</scope>
    <source>
        <tissue evidence="2">Salivary gland</tissue>
    </source>
</reference>
<name>L7M9Z8_RHIPC</name>
<protein>
    <submittedName>
        <fullName evidence="2">Putative secreted peptide</fullName>
    </submittedName>
</protein>
<accession>L7M9Z8</accession>